<dbReference type="Gene3D" id="1.10.10.10">
    <property type="entry name" value="Winged helix-like DNA-binding domain superfamily/Winged helix DNA-binding domain"/>
    <property type="match status" value="1"/>
</dbReference>
<proteinExistence type="inferred from homology"/>
<name>A0A071M9S7_9BURK</name>
<sequence>MDKLEAMSIVLLTIEKGSLTAAAKALNMPLPTVSRKVTELEAYLGTKLLHRSTRKLTLTDAGQAYVASARRIMEDIEETERAAAGEYTTPRGELVLTAPVLFGHVYILPIVTDFLAAYPEINVRLVLSDRNLHLYDDHVDMAVRIGTLPDSNMIATRVGAMDTLVCASPALLAAHGKPKHPSDLEKLPCVVFAGPSTATWWFRDPSTQRDFNVNITPRLSVTTAEAAVQAALRHTGLTRVYRYHCDAALRTGELVHVLPKFDVESIPVSLVHGERGLLPLKMRVFLDFATDRLRSAMSELGKA</sequence>
<dbReference type="PANTHER" id="PTHR30537:SF5">
    <property type="entry name" value="HTH-TYPE TRANSCRIPTIONAL ACTIVATOR TTDR-RELATED"/>
    <property type="match status" value="1"/>
</dbReference>
<dbReference type="PANTHER" id="PTHR30537">
    <property type="entry name" value="HTH-TYPE TRANSCRIPTIONAL REGULATOR"/>
    <property type="match status" value="1"/>
</dbReference>
<dbReference type="OrthoDB" id="9786526at2"/>
<evidence type="ECO:0000256" key="4">
    <source>
        <dbReference type="ARBA" id="ARBA00023163"/>
    </source>
</evidence>
<keyword evidence="3" id="KW-0238">DNA-binding</keyword>
<dbReference type="EMBL" id="JJOA01000020">
    <property type="protein sequence ID" value="KEA57335.1"/>
    <property type="molecule type" value="Genomic_DNA"/>
</dbReference>
<dbReference type="SUPFAM" id="SSF46785">
    <property type="entry name" value="Winged helix' DNA-binding domain"/>
    <property type="match status" value="1"/>
</dbReference>
<dbReference type="GO" id="GO:0006351">
    <property type="term" value="P:DNA-templated transcription"/>
    <property type="evidence" value="ECO:0007669"/>
    <property type="project" value="TreeGrafter"/>
</dbReference>
<dbReference type="GO" id="GO:0003700">
    <property type="term" value="F:DNA-binding transcription factor activity"/>
    <property type="evidence" value="ECO:0007669"/>
    <property type="project" value="InterPro"/>
</dbReference>
<dbReference type="Pfam" id="PF03466">
    <property type="entry name" value="LysR_substrate"/>
    <property type="match status" value="1"/>
</dbReference>
<protein>
    <submittedName>
        <fullName evidence="6">LysR family transcriptional regulator</fullName>
    </submittedName>
</protein>
<dbReference type="GO" id="GO:0043565">
    <property type="term" value="F:sequence-specific DNA binding"/>
    <property type="evidence" value="ECO:0007669"/>
    <property type="project" value="TreeGrafter"/>
</dbReference>
<feature type="domain" description="HTH lysR-type" evidence="5">
    <location>
        <begin position="1"/>
        <end position="59"/>
    </location>
</feature>
<dbReference type="FunFam" id="1.10.10.10:FF:000001">
    <property type="entry name" value="LysR family transcriptional regulator"/>
    <property type="match status" value="1"/>
</dbReference>
<organism evidence="6">
    <name type="scientific">Burkholderia cenocepacia</name>
    <dbReference type="NCBI Taxonomy" id="95486"/>
    <lineage>
        <taxon>Bacteria</taxon>
        <taxon>Pseudomonadati</taxon>
        <taxon>Pseudomonadota</taxon>
        <taxon>Betaproteobacteria</taxon>
        <taxon>Burkholderiales</taxon>
        <taxon>Burkholderiaceae</taxon>
        <taxon>Burkholderia</taxon>
        <taxon>Burkholderia cepacia complex</taxon>
    </lineage>
</organism>
<dbReference type="SUPFAM" id="SSF53850">
    <property type="entry name" value="Periplasmic binding protein-like II"/>
    <property type="match status" value="1"/>
</dbReference>
<dbReference type="Pfam" id="PF00126">
    <property type="entry name" value="HTH_1"/>
    <property type="match status" value="1"/>
</dbReference>
<evidence type="ECO:0000313" key="6">
    <source>
        <dbReference type="EMBL" id="KEA57335.1"/>
    </source>
</evidence>
<evidence type="ECO:0000256" key="3">
    <source>
        <dbReference type="ARBA" id="ARBA00023125"/>
    </source>
</evidence>
<comment type="caution">
    <text evidence="6">The sequence shown here is derived from an EMBL/GenBank/DDBJ whole genome shotgun (WGS) entry which is preliminary data.</text>
</comment>
<gene>
    <name evidence="6" type="ORF">DT99_23230</name>
</gene>
<dbReference type="Gene3D" id="3.40.190.290">
    <property type="match status" value="1"/>
</dbReference>
<dbReference type="InterPro" id="IPR058163">
    <property type="entry name" value="LysR-type_TF_proteobact-type"/>
</dbReference>
<keyword evidence="4" id="KW-0804">Transcription</keyword>
<accession>A0A071M9S7</accession>
<dbReference type="PROSITE" id="PS50931">
    <property type="entry name" value="HTH_LYSR"/>
    <property type="match status" value="1"/>
</dbReference>
<keyword evidence="2" id="KW-0805">Transcription regulation</keyword>
<dbReference type="CDD" id="cd08471">
    <property type="entry name" value="PBP2_CrgA_like_2"/>
    <property type="match status" value="1"/>
</dbReference>
<reference evidence="6" key="1">
    <citation type="submission" date="2014-04" db="EMBL/GenBank/DDBJ databases">
        <title>In planta biocontrol of soil-borne Fusarium wilt of banana through a plant endophytic bacterium, Burkholderia cenocepacia 869T2.</title>
        <authorList>
            <person name="Ho Y.-N."/>
            <person name="Chiang H.-M."/>
            <person name="Chao C.-P."/>
            <person name="Su C.-C."/>
            <person name="Hsu H.-F."/>
            <person name="Guo C.-T."/>
            <person name="Hsieh J.-L."/>
            <person name="Huang C.-C."/>
        </authorList>
    </citation>
    <scope>NUCLEOTIDE SEQUENCE [LARGE SCALE GENOMIC DNA]</scope>
    <source>
        <strain evidence="6">869T2</strain>
    </source>
</reference>
<dbReference type="InterPro" id="IPR036390">
    <property type="entry name" value="WH_DNA-bd_sf"/>
</dbReference>
<comment type="similarity">
    <text evidence="1">Belongs to the LysR transcriptional regulatory family.</text>
</comment>
<dbReference type="InterPro" id="IPR036388">
    <property type="entry name" value="WH-like_DNA-bd_sf"/>
</dbReference>
<dbReference type="InterPro" id="IPR000847">
    <property type="entry name" value="LysR_HTH_N"/>
</dbReference>
<evidence type="ECO:0000259" key="5">
    <source>
        <dbReference type="PROSITE" id="PS50931"/>
    </source>
</evidence>
<evidence type="ECO:0000256" key="1">
    <source>
        <dbReference type="ARBA" id="ARBA00009437"/>
    </source>
</evidence>
<dbReference type="AlphaFoldDB" id="A0A071M9S7"/>
<dbReference type="InterPro" id="IPR005119">
    <property type="entry name" value="LysR_subst-bd"/>
</dbReference>
<evidence type="ECO:0000256" key="2">
    <source>
        <dbReference type="ARBA" id="ARBA00023015"/>
    </source>
</evidence>